<dbReference type="PANTHER" id="PTHR14273:SF0">
    <property type="entry name" value="LYR MOTIF-CONTAINING PROTEIN 1"/>
    <property type="match status" value="1"/>
</dbReference>
<proteinExistence type="inferred from homology"/>
<reference evidence="3" key="1">
    <citation type="submission" date="2025-08" db="UniProtKB">
        <authorList>
            <consortium name="Ensembl"/>
        </authorList>
    </citation>
    <scope>IDENTIFICATION</scope>
</reference>
<name>A0A8C5QTD5_9ANUR</name>
<dbReference type="InterPro" id="IPR008011">
    <property type="entry name" value="Complex1_LYR_dom"/>
</dbReference>
<accession>A0A8C5QTD5</accession>
<gene>
    <name evidence="3" type="primary">LYRM1</name>
</gene>
<dbReference type="PANTHER" id="PTHR14273">
    <property type="entry name" value="LYR MOTIF-CONTAINING PROTEIN 1"/>
    <property type="match status" value="1"/>
</dbReference>
<dbReference type="Ensembl" id="ENSLLET00000043748.1">
    <property type="protein sequence ID" value="ENSLLEP00000042065.1"/>
    <property type="gene ID" value="ENSLLEG00000026743.1"/>
</dbReference>
<dbReference type="CDD" id="cd20261">
    <property type="entry name" value="Complex1_LYR_LYRM1"/>
    <property type="match status" value="1"/>
</dbReference>
<evidence type="ECO:0000313" key="3">
    <source>
        <dbReference type="Ensembl" id="ENSLLEP00000042065.1"/>
    </source>
</evidence>
<dbReference type="GO" id="GO:0005739">
    <property type="term" value="C:mitochondrion"/>
    <property type="evidence" value="ECO:0007669"/>
    <property type="project" value="TreeGrafter"/>
</dbReference>
<dbReference type="OrthoDB" id="275715at2759"/>
<evidence type="ECO:0000313" key="4">
    <source>
        <dbReference type="Proteomes" id="UP000694569"/>
    </source>
</evidence>
<dbReference type="Proteomes" id="UP000694569">
    <property type="component" value="Unplaced"/>
</dbReference>
<sequence>MSATTRQEVLGLYRKIFRIAKKWHSASGVKEETIKEKQYIVDEARTLFNKNKHVTDIETINQCIEECRARVEIGLHYGIPYPRPVSKAIDVGIKNHIVCSEIFYFYCLTILFIFRLKICLSRWSHCENKGVIQRLPNLPPN</sequence>
<protein>
    <submittedName>
        <fullName evidence="3">LYR motif containing 1</fullName>
    </submittedName>
</protein>
<feature type="domain" description="Complex 1 LYR protein" evidence="2">
    <location>
        <begin position="7"/>
        <end position="71"/>
    </location>
</feature>
<dbReference type="Pfam" id="PF05347">
    <property type="entry name" value="Complex1_LYR"/>
    <property type="match status" value="1"/>
</dbReference>
<evidence type="ECO:0000259" key="2">
    <source>
        <dbReference type="Pfam" id="PF05347"/>
    </source>
</evidence>
<keyword evidence="4" id="KW-1185">Reference proteome</keyword>
<evidence type="ECO:0000256" key="1">
    <source>
        <dbReference type="ARBA" id="ARBA00009508"/>
    </source>
</evidence>
<reference evidence="3" key="2">
    <citation type="submission" date="2025-09" db="UniProtKB">
        <authorList>
            <consortium name="Ensembl"/>
        </authorList>
    </citation>
    <scope>IDENTIFICATION</scope>
</reference>
<dbReference type="InterPro" id="IPR040330">
    <property type="entry name" value="LYRM1"/>
</dbReference>
<dbReference type="GeneTree" id="ENSGT00390000006695"/>
<dbReference type="InterPro" id="IPR045294">
    <property type="entry name" value="Complex1_LYR_LYRM1"/>
</dbReference>
<organism evidence="3 4">
    <name type="scientific">Leptobrachium leishanense</name>
    <name type="common">Leishan spiny toad</name>
    <dbReference type="NCBI Taxonomy" id="445787"/>
    <lineage>
        <taxon>Eukaryota</taxon>
        <taxon>Metazoa</taxon>
        <taxon>Chordata</taxon>
        <taxon>Craniata</taxon>
        <taxon>Vertebrata</taxon>
        <taxon>Euteleostomi</taxon>
        <taxon>Amphibia</taxon>
        <taxon>Batrachia</taxon>
        <taxon>Anura</taxon>
        <taxon>Pelobatoidea</taxon>
        <taxon>Megophryidae</taxon>
        <taxon>Leptobrachium</taxon>
    </lineage>
</organism>
<comment type="similarity">
    <text evidence="1">Belongs to the complex I LYR family.</text>
</comment>
<dbReference type="AlphaFoldDB" id="A0A8C5QTD5"/>